<organism evidence="1 2">
    <name type="scientific">Hibiscus sabdariffa</name>
    <name type="common">roselle</name>
    <dbReference type="NCBI Taxonomy" id="183260"/>
    <lineage>
        <taxon>Eukaryota</taxon>
        <taxon>Viridiplantae</taxon>
        <taxon>Streptophyta</taxon>
        <taxon>Embryophyta</taxon>
        <taxon>Tracheophyta</taxon>
        <taxon>Spermatophyta</taxon>
        <taxon>Magnoliopsida</taxon>
        <taxon>eudicotyledons</taxon>
        <taxon>Gunneridae</taxon>
        <taxon>Pentapetalae</taxon>
        <taxon>rosids</taxon>
        <taxon>malvids</taxon>
        <taxon>Malvales</taxon>
        <taxon>Malvaceae</taxon>
        <taxon>Malvoideae</taxon>
        <taxon>Hibiscus</taxon>
    </lineage>
</organism>
<dbReference type="EMBL" id="JBBPBM010000599">
    <property type="protein sequence ID" value="KAK8493726.1"/>
    <property type="molecule type" value="Genomic_DNA"/>
</dbReference>
<reference evidence="1 2" key="1">
    <citation type="journal article" date="2024" name="G3 (Bethesda)">
        <title>Genome assembly of Hibiscus sabdariffa L. provides insights into metabolisms of medicinal natural products.</title>
        <authorList>
            <person name="Kim T."/>
        </authorList>
    </citation>
    <scope>NUCLEOTIDE SEQUENCE [LARGE SCALE GENOMIC DNA]</scope>
    <source>
        <strain evidence="1">TK-2024</strain>
        <tissue evidence="1">Old leaves</tissue>
    </source>
</reference>
<evidence type="ECO:0000313" key="1">
    <source>
        <dbReference type="EMBL" id="KAK8493726.1"/>
    </source>
</evidence>
<comment type="caution">
    <text evidence="1">The sequence shown here is derived from an EMBL/GenBank/DDBJ whole genome shotgun (WGS) entry which is preliminary data.</text>
</comment>
<sequence length="130" mass="14689">METTLEVPQILESSKTFGMVWSFLPHIGPTHKRLKFLSQQAMINASKALGVMTRTMESLNRVEIDIDVAFIQATEEEVKQKDSVAKSAKETWKIKKELDDKIKTLSAIQAEVSQLVATNERVKEIVDEVD</sequence>
<name>A0ABR2AKE9_9ROSI</name>
<proteinExistence type="predicted"/>
<evidence type="ECO:0000313" key="2">
    <source>
        <dbReference type="Proteomes" id="UP001472677"/>
    </source>
</evidence>
<gene>
    <name evidence="1" type="ORF">V6N12_046863</name>
</gene>
<dbReference type="Proteomes" id="UP001472677">
    <property type="component" value="Unassembled WGS sequence"/>
</dbReference>
<accession>A0ABR2AKE9</accession>
<protein>
    <submittedName>
        <fullName evidence="1">Uncharacterized protein</fullName>
    </submittedName>
</protein>
<keyword evidence="2" id="KW-1185">Reference proteome</keyword>